<proteinExistence type="predicted"/>
<keyword evidence="2" id="KW-0732">Signal</keyword>
<dbReference type="PANTHER" id="PTHR20883">
    <property type="entry name" value="PHYTANOYL-COA DIOXYGENASE DOMAIN CONTAINING 1"/>
    <property type="match status" value="1"/>
</dbReference>
<evidence type="ECO:0008006" key="5">
    <source>
        <dbReference type="Google" id="ProtNLM"/>
    </source>
</evidence>
<accession>A0ABR1G7Z3</accession>
<dbReference type="Gene3D" id="2.60.120.620">
    <property type="entry name" value="q2cbj1_9rhob like domain"/>
    <property type="match status" value="1"/>
</dbReference>
<dbReference type="SUPFAM" id="SSF51197">
    <property type="entry name" value="Clavaminate synthase-like"/>
    <property type="match status" value="1"/>
</dbReference>
<reference evidence="3 4" key="1">
    <citation type="submission" date="2024-03" db="EMBL/GenBank/DDBJ databases">
        <title>Aureococcus anophagefferens CCMP1851 and Kratosvirus quantuckense: Draft genome of a second virus-susceptible host strain in the model system.</title>
        <authorList>
            <person name="Chase E."/>
            <person name="Truchon A.R."/>
            <person name="Schepens W."/>
            <person name="Wilhelm S.W."/>
        </authorList>
    </citation>
    <scope>NUCLEOTIDE SEQUENCE [LARGE SCALE GENOMIC DNA]</scope>
    <source>
        <strain evidence="3 4">CCMP1851</strain>
    </source>
</reference>
<feature type="chain" id="PRO_5045635000" description="Phytanoyl-CoA dioxygenase" evidence="2">
    <location>
        <begin position="19"/>
        <end position="320"/>
    </location>
</feature>
<dbReference type="Pfam" id="PF05721">
    <property type="entry name" value="PhyH"/>
    <property type="match status" value="1"/>
</dbReference>
<dbReference type="EMBL" id="JBBJCI010000083">
    <property type="protein sequence ID" value="KAK7249059.1"/>
    <property type="molecule type" value="Genomic_DNA"/>
</dbReference>
<dbReference type="InterPro" id="IPR008775">
    <property type="entry name" value="Phytyl_CoA_dOase-like"/>
</dbReference>
<comment type="cofactor">
    <cofactor evidence="1">
        <name>Fe cation</name>
        <dbReference type="ChEBI" id="CHEBI:24875"/>
    </cofactor>
</comment>
<organism evidence="3 4">
    <name type="scientific">Aureococcus anophagefferens</name>
    <name type="common">Harmful bloom alga</name>
    <dbReference type="NCBI Taxonomy" id="44056"/>
    <lineage>
        <taxon>Eukaryota</taxon>
        <taxon>Sar</taxon>
        <taxon>Stramenopiles</taxon>
        <taxon>Ochrophyta</taxon>
        <taxon>Pelagophyceae</taxon>
        <taxon>Pelagomonadales</taxon>
        <taxon>Pelagomonadaceae</taxon>
        <taxon>Aureococcus</taxon>
    </lineage>
</organism>
<evidence type="ECO:0000256" key="1">
    <source>
        <dbReference type="ARBA" id="ARBA00001962"/>
    </source>
</evidence>
<name>A0ABR1G7Z3_AURAN</name>
<evidence type="ECO:0000313" key="4">
    <source>
        <dbReference type="Proteomes" id="UP001363151"/>
    </source>
</evidence>
<evidence type="ECO:0000256" key="2">
    <source>
        <dbReference type="SAM" id="SignalP"/>
    </source>
</evidence>
<gene>
    <name evidence="3" type="ORF">SO694_00044118</name>
</gene>
<sequence>MLARRVLAALLLASRADALSTASVLRKISPLHVDRYEREGVVVVRGLVDADVVELLRREVDGAVAEPGPHAEDLAPGGTGKSYFTDLELSTRRPALRAFAAEGSAACAAALLMKSRTSTFLYDQIFVKHARDPAAAAAATVFHQDAPYWSVEGSQIASVSIALDDVDERDCLDFLPGTHRLPEFQPVHFASGEPYESESPLPTLDVAALGGPRARFDLSPGDAVVFDGRLVHGGAGSFGRALVLRFVGDDVVFSRARFDSGHAIPTRDPVGLADGAPLADHVDFPVCYVDPFFGKRGASPVSVLEWSKGKAVNEERGDFS</sequence>
<feature type="signal peptide" evidence="2">
    <location>
        <begin position="1"/>
        <end position="18"/>
    </location>
</feature>
<dbReference type="PANTHER" id="PTHR20883:SF49">
    <property type="entry name" value="PHYTANOYL-COA DIOXYGENASE"/>
    <property type="match status" value="1"/>
</dbReference>
<comment type="caution">
    <text evidence="3">The sequence shown here is derived from an EMBL/GenBank/DDBJ whole genome shotgun (WGS) entry which is preliminary data.</text>
</comment>
<evidence type="ECO:0000313" key="3">
    <source>
        <dbReference type="EMBL" id="KAK7249059.1"/>
    </source>
</evidence>
<dbReference type="Proteomes" id="UP001363151">
    <property type="component" value="Unassembled WGS sequence"/>
</dbReference>
<keyword evidence="4" id="KW-1185">Reference proteome</keyword>
<protein>
    <recommendedName>
        <fullName evidence="5">Phytanoyl-CoA dioxygenase</fullName>
    </recommendedName>
</protein>